<sequence length="127" mass="14960">MLIPMDPMWYQPMCHQVKKISPAASHWFINHTAVGSGQIEWEQHFGKFYEGFHCNGSKIRHIKPELLFCNFFVKLLKSLKKMSLTDIILEVVFVKLFRKQRHLILCTLLPAPHHIKQVSFKLTSRLM</sequence>
<dbReference type="Proteomes" id="UP000095282">
    <property type="component" value="Unplaced"/>
</dbReference>
<name>A0A1I7URN4_9PELO</name>
<protein>
    <submittedName>
        <fullName evidence="2">NR LBD domain-containing protein</fullName>
    </submittedName>
</protein>
<organism evidence="1 2">
    <name type="scientific">Caenorhabditis tropicalis</name>
    <dbReference type="NCBI Taxonomy" id="1561998"/>
    <lineage>
        <taxon>Eukaryota</taxon>
        <taxon>Metazoa</taxon>
        <taxon>Ecdysozoa</taxon>
        <taxon>Nematoda</taxon>
        <taxon>Chromadorea</taxon>
        <taxon>Rhabditida</taxon>
        <taxon>Rhabditina</taxon>
        <taxon>Rhabditomorpha</taxon>
        <taxon>Rhabditoidea</taxon>
        <taxon>Rhabditidae</taxon>
        <taxon>Peloderinae</taxon>
        <taxon>Caenorhabditis</taxon>
    </lineage>
</organism>
<accession>A0A1I7URN4</accession>
<evidence type="ECO:0000313" key="2">
    <source>
        <dbReference type="WBParaSite" id="Csp11.Scaffold630.g18665.t1"/>
    </source>
</evidence>
<proteinExistence type="predicted"/>
<keyword evidence="1" id="KW-1185">Reference proteome</keyword>
<evidence type="ECO:0000313" key="1">
    <source>
        <dbReference type="Proteomes" id="UP000095282"/>
    </source>
</evidence>
<dbReference type="AlphaFoldDB" id="A0A1I7URN4"/>
<reference evidence="2" key="1">
    <citation type="submission" date="2016-11" db="UniProtKB">
        <authorList>
            <consortium name="WormBaseParasite"/>
        </authorList>
    </citation>
    <scope>IDENTIFICATION</scope>
</reference>
<dbReference type="WBParaSite" id="Csp11.Scaffold630.g18665.t1">
    <property type="protein sequence ID" value="Csp11.Scaffold630.g18665.t1"/>
    <property type="gene ID" value="Csp11.Scaffold630.g18665"/>
</dbReference>